<keyword evidence="2" id="KW-0175">Coiled coil</keyword>
<evidence type="ECO:0000313" key="8">
    <source>
        <dbReference type="Proteomes" id="UP000434925"/>
    </source>
</evidence>
<name>A0A0J6GYP6_9PSED</name>
<dbReference type="EMBL" id="LT629746">
    <property type="protein sequence ID" value="SDS51491.1"/>
    <property type="molecule type" value="Genomic_DNA"/>
</dbReference>
<feature type="coiled-coil region" evidence="2">
    <location>
        <begin position="58"/>
        <end position="85"/>
    </location>
</feature>
<comment type="similarity">
    <text evidence="1">Belongs to the transposase 8 family.</text>
</comment>
<keyword evidence="7" id="KW-1185">Reference proteome</keyword>
<dbReference type="SUPFAM" id="SSF46689">
    <property type="entry name" value="Homeodomain-like"/>
    <property type="match status" value="1"/>
</dbReference>
<evidence type="ECO:0000313" key="7">
    <source>
        <dbReference type="Proteomes" id="UP000182814"/>
    </source>
</evidence>
<accession>A0A0J6GYP6</accession>
<dbReference type="RefSeq" id="WP_038982439.1">
    <property type="nucleotide sequence ID" value="NZ_JABTYG010000011.1"/>
</dbReference>
<dbReference type="GO" id="GO:0003677">
    <property type="term" value="F:DNA binding"/>
    <property type="evidence" value="ECO:0007669"/>
    <property type="project" value="InterPro"/>
</dbReference>
<evidence type="ECO:0000313" key="6">
    <source>
        <dbReference type="EMBL" id="SDT56619.1"/>
    </source>
</evidence>
<proteinExistence type="inferred from homology"/>
<gene>
    <name evidence="3" type="ORF">F7R14_30600</name>
    <name evidence="4" type="ORF">SAMN04490191_1625</name>
    <name evidence="5" type="ORF">SAMN04490191_3162</name>
    <name evidence="6" type="ORF">SAMN04490191_5226</name>
</gene>
<dbReference type="GO" id="GO:0004803">
    <property type="term" value="F:transposase activity"/>
    <property type="evidence" value="ECO:0007669"/>
    <property type="project" value="InterPro"/>
</dbReference>
<evidence type="ECO:0000256" key="1">
    <source>
        <dbReference type="ARBA" id="ARBA00009964"/>
    </source>
</evidence>
<evidence type="ECO:0000313" key="5">
    <source>
        <dbReference type="EMBL" id="SDT09896.1"/>
    </source>
</evidence>
<reference evidence="4" key="2">
    <citation type="submission" date="2016-10" db="EMBL/GenBank/DDBJ databases">
        <authorList>
            <person name="de Groot N.N."/>
        </authorList>
    </citation>
    <scope>NUCLEOTIDE SEQUENCE [LARGE SCALE GENOMIC DNA]</scope>
    <source>
        <strain evidence="4">BS3782</strain>
    </source>
</reference>
<protein>
    <submittedName>
        <fullName evidence="4">Transposase</fullName>
    </submittedName>
</protein>
<dbReference type="PATRIC" id="fig|163011.3.peg.1846"/>
<dbReference type="Pfam" id="PF01527">
    <property type="entry name" value="HTH_Tnp_1"/>
    <property type="match status" value="1"/>
</dbReference>
<dbReference type="Proteomes" id="UP000182814">
    <property type="component" value="Chromosome I"/>
</dbReference>
<dbReference type="EMBL" id="VZPO01000026">
    <property type="protein sequence ID" value="KAB0494964.1"/>
    <property type="molecule type" value="Genomic_DNA"/>
</dbReference>
<dbReference type="GO" id="GO:0006313">
    <property type="term" value="P:DNA transposition"/>
    <property type="evidence" value="ECO:0007669"/>
    <property type="project" value="InterPro"/>
</dbReference>
<dbReference type="EMBL" id="LT629746">
    <property type="protein sequence ID" value="SDT56619.1"/>
    <property type="molecule type" value="Genomic_DNA"/>
</dbReference>
<evidence type="ECO:0000313" key="3">
    <source>
        <dbReference type="EMBL" id="KAB0494964.1"/>
    </source>
</evidence>
<dbReference type="AlphaFoldDB" id="A0A0J6GYP6"/>
<evidence type="ECO:0000256" key="2">
    <source>
        <dbReference type="SAM" id="Coils"/>
    </source>
</evidence>
<organism evidence="4 7">
    <name type="scientific">Pseudomonas lini</name>
    <dbReference type="NCBI Taxonomy" id="163011"/>
    <lineage>
        <taxon>Bacteria</taxon>
        <taxon>Pseudomonadati</taxon>
        <taxon>Pseudomonadota</taxon>
        <taxon>Gammaproteobacteria</taxon>
        <taxon>Pseudomonadales</taxon>
        <taxon>Pseudomonadaceae</taxon>
        <taxon>Pseudomonas</taxon>
    </lineage>
</organism>
<dbReference type="EMBL" id="LT629746">
    <property type="protein sequence ID" value="SDT09896.1"/>
    <property type="molecule type" value="Genomic_DNA"/>
</dbReference>
<reference evidence="3 8" key="3">
    <citation type="submission" date="2019-09" db="EMBL/GenBank/DDBJ databases">
        <title>Draft genome sequences of 48 bacterial type strains from the CCUG.</title>
        <authorList>
            <person name="Tunovic T."/>
            <person name="Pineiro-Iglesias B."/>
            <person name="Unosson C."/>
            <person name="Inganas E."/>
            <person name="Ohlen M."/>
            <person name="Cardew S."/>
            <person name="Jensie-Markopoulos S."/>
            <person name="Salva-Serra F."/>
            <person name="Jaen-Luchoro D."/>
            <person name="Karlsson R."/>
            <person name="Svensson-Stadler L."/>
            <person name="Chun J."/>
            <person name="Moore E."/>
        </authorList>
    </citation>
    <scope>NUCLEOTIDE SEQUENCE [LARGE SCALE GENOMIC DNA]</scope>
    <source>
        <strain evidence="3 8">CCUG 51522</strain>
    </source>
</reference>
<evidence type="ECO:0000313" key="4">
    <source>
        <dbReference type="EMBL" id="SDS51491.1"/>
    </source>
</evidence>
<dbReference type="Proteomes" id="UP000434925">
    <property type="component" value="Unassembled WGS sequence"/>
</dbReference>
<dbReference type="InterPro" id="IPR009057">
    <property type="entry name" value="Homeodomain-like_sf"/>
</dbReference>
<dbReference type="InterPro" id="IPR002514">
    <property type="entry name" value="Transposase_8"/>
</dbReference>
<sequence length="98" mass="11251">MGYRVVTSEEKAEAIRLVVEMHYSVPKACEATGVGPTALRRWVLRWRREQDGISQPPRLQDQELIESLQAKLALLEAENQVLKKQLPSHLKVLFSRTK</sequence>
<reference evidence="7" key="1">
    <citation type="submission" date="2016-10" db="EMBL/GenBank/DDBJ databases">
        <authorList>
            <person name="Varghese N."/>
            <person name="Submissions S."/>
        </authorList>
    </citation>
    <scope>NUCLEOTIDE SEQUENCE [LARGE SCALE GENOMIC DNA]</scope>
    <source>
        <strain evidence="7">BS3782</strain>
    </source>
</reference>